<accession>A0A0N5B5G1</accession>
<protein>
    <submittedName>
        <fullName evidence="2">NR LBD domain-containing protein</fullName>
    </submittedName>
</protein>
<keyword evidence="1" id="KW-1185">Reference proteome</keyword>
<dbReference type="WBParaSite" id="SPAL_0000130300.1">
    <property type="protein sequence ID" value="SPAL_0000130300.1"/>
    <property type="gene ID" value="SPAL_0000130300"/>
</dbReference>
<evidence type="ECO:0000313" key="1">
    <source>
        <dbReference type="Proteomes" id="UP000046392"/>
    </source>
</evidence>
<sequence length="447" mass="49900">MELELTRWLIINSYVGVDHLISIVTPGPPPIRWEEPTTIKTPNFRVSHHILLQEQVKEAVQTFKMAQSGDMTEKELLGEPVREASSDAEHLLDGDDDVGDASTEANVVETVQEVNTDGSGEGAVMETGGVVESTEIVTVTVMDPPPAVEASTSSGELGTLKPRIPPRFWRPKKSLYRDVRLIVVLSDLPADHAKGSKKRGKRMEPTISRIRKRSAIQCTPRMLRLRKMVTRDPAARMKKPMVPVVNEAEMQALQQVVADYAVILNRDTRTIEAQLLLKDVGLLPKHPLAKRMIMAETSFILVRLYQTATSINTYRASLESTPIVDYGMLNSIDTIPDIWSRNQKSPFIVPNWEGMRLVYAGGSVSGPLPRGLKVLILENFAHAVDVKWRELLSSLKKLQILVLDDCELAHHLSVILNSLSTMQAVVCMRGRECNCEEEVSTRWSCLK</sequence>
<dbReference type="Proteomes" id="UP000046392">
    <property type="component" value="Unplaced"/>
</dbReference>
<organism evidence="1 2">
    <name type="scientific">Strongyloides papillosus</name>
    <name type="common">Intestinal threadworm</name>
    <dbReference type="NCBI Taxonomy" id="174720"/>
    <lineage>
        <taxon>Eukaryota</taxon>
        <taxon>Metazoa</taxon>
        <taxon>Ecdysozoa</taxon>
        <taxon>Nematoda</taxon>
        <taxon>Chromadorea</taxon>
        <taxon>Rhabditida</taxon>
        <taxon>Tylenchina</taxon>
        <taxon>Panagrolaimomorpha</taxon>
        <taxon>Strongyloidoidea</taxon>
        <taxon>Strongyloididae</taxon>
        <taxon>Strongyloides</taxon>
    </lineage>
</organism>
<name>A0A0N5B5G1_STREA</name>
<evidence type="ECO:0000313" key="2">
    <source>
        <dbReference type="WBParaSite" id="SPAL_0000130300.1"/>
    </source>
</evidence>
<proteinExistence type="predicted"/>
<dbReference type="AlphaFoldDB" id="A0A0N5B5G1"/>
<reference evidence="2" key="1">
    <citation type="submission" date="2017-02" db="UniProtKB">
        <authorList>
            <consortium name="WormBaseParasite"/>
        </authorList>
    </citation>
    <scope>IDENTIFICATION</scope>
</reference>